<gene>
    <name evidence="4" type="ORF">ASIM_LOCUS19765</name>
</gene>
<sequence>MVHSKRDNNAHTARKQANNHAESSSQVSARKNQLELVVLKIDESGNGDKGDDEAQTSDVDFQNDLFERLRASRLHPKWITAEECLEKTCKGNEVFILLHFNGPVFEHLQSLKCRIYGSLAALTCLLNEQRLPKWTHPILSMTLRDCVICFTGIDKEIRVIFY</sequence>
<dbReference type="EMBL" id="UYRR01037920">
    <property type="protein sequence ID" value="VDK71983.1"/>
    <property type="molecule type" value="Genomic_DNA"/>
</dbReference>
<keyword evidence="5" id="KW-1185">Reference proteome</keyword>
<dbReference type="OrthoDB" id="251770at2759"/>
<feature type="region of interest" description="Disordered" evidence="2">
    <location>
        <begin position="1"/>
        <end position="30"/>
    </location>
</feature>
<evidence type="ECO:0000313" key="5">
    <source>
        <dbReference type="Proteomes" id="UP000267096"/>
    </source>
</evidence>
<evidence type="ECO:0000313" key="6">
    <source>
        <dbReference type="WBParaSite" id="ASIM_0002038201-mRNA-1"/>
    </source>
</evidence>
<organism evidence="6">
    <name type="scientific">Anisakis simplex</name>
    <name type="common">Herring worm</name>
    <dbReference type="NCBI Taxonomy" id="6269"/>
    <lineage>
        <taxon>Eukaryota</taxon>
        <taxon>Metazoa</taxon>
        <taxon>Ecdysozoa</taxon>
        <taxon>Nematoda</taxon>
        <taxon>Chromadorea</taxon>
        <taxon>Rhabditida</taxon>
        <taxon>Spirurina</taxon>
        <taxon>Ascaridomorpha</taxon>
        <taxon>Ascaridoidea</taxon>
        <taxon>Anisakidae</taxon>
        <taxon>Anisakis</taxon>
        <taxon>Anisakis simplex complex</taxon>
    </lineage>
</organism>
<evidence type="ECO:0000313" key="4">
    <source>
        <dbReference type="EMBL" id="VDK71983.1"/>
    </source>
</evidence>
<name>A0A0M3KHB7_ANISI</name>
<protein>
    <submittedName>
        <fullName evidence="6">Dynein light chain</fullName>
    </submittedName>
</protein>
<dbReference type="Proteomes" id="UP000267096">
    <property type="component" value="Unassembled WGS sequence"/>
</dbReference>
<dbReference type="InterPro" id="IPR036420">
    <property type="entry name" value="BRCT_dom_sf"/>
</dbReference>
<dbReference type="GO" id="GO:0033314">
    <property type="term" value="P:mitotic DNA replication checkpoint signaling"/>
    <property type="evidence" value="ECO:0007669"/>
    <property type="project" value="TreeGrafter"/>
</dbReference>
<dbReference type="GO" id="GO:0006270">
    <property type="term" value="P:DNA replication initiation"/>
    <property type="evidence" value="ECO:0007669"/>
    <property type="project" value="TreeGrafter"/>
</dbReference>
<dbReference type="GO" id="GO:0007095">
    <property type="term" value="P:mitotic G2 DNA damage checkpoint signaling"/>
    <property type="evidence" value="ECO:0007669"/>
    <property type="project" value="TreeGrafter"/>
</dbReference>
<dbReference type="Pfam" id="PF21298">
    <property type="entry name" value="TopBP1_BRCT0"/>
    <property type="match status" value="1"/>
</dbReference>
<evidence type="ECO:0000259" key="3">
    <source>
        <dbReference type="Pfam" id="PF21298"/>
    </source>
</evidence>
<dbReference type="PANTHER" id="PTHR13561">
    <property type="entry name" value="DNA REPLICATION REGULATOR DPB11-RELATED"/>
    <property type="match status" value="1"/>
</dbReference>
<dbReference type="AlphaFoldDB" id="A0A0M3KHB7"/>
<feature type="compositionally biased region" description="Polar residues" evidence="2">
    <location>
        <begin position="15"/>
        <end position="30"/>
    </location>
</feature>
<dbReference type="InterPro" id="IPR049542">
    <property type="entry name" value="TopBP1-like_BRCT0"/>
</dbReference>
<accession>A0A0M3KHB7</accession>
<reference evidence="4 5" key="2">
    <citation type="submission" date="2018-11" db="EMBL/GenBank/DDBJ databases">
        <authorList>
            <consortium name="Pathogen Informatics"/>
        </authorList>
    </citation>
    <scope>NUCLEOTIDE SEQUENCE [LARGE SCALE GENOMIC DNA]</scope>
</reference>
<dbReference type="WBParaSite" id="ASIM_0002038201-mRNA-1">
    <property type="protein sequence ID" value="ASIM_0002038201-mRNA-1"/>
    <property type="gene ID" value="ASIM_0002038201"/>
</dbReference>
<proteinExistence type="predicted"/>
<evidence type="ECO:0000256" key="1">
    <source>
        <dbReference type="ARBA" id="ARBA00022737"/>
    </source>
</evidence>
<dbReference type="Gene3D" id="3.40.50.10190">
    <property type="entry name" value="BRCT domain"/>
    <property type="match status" value="1"/>
</dbReference>
<feature type="domain" description="TopBP1-like BRCT0" evidence="3">
    <location>
        <begin position="77"/>
        <end position="141"/>
    </location>
</feature>
<reference evidence="6" key="1">
    <citation type="submission" date="2017-02" db="UniProtKB">
        <authorList>
            <consortium name="WormBaseParasite"/>
        </authorList>
    </citation>
    <scope>IDENTIFICATION</scope>
</reference>
<keyword evidence="1" id="KW-0677">Repeat</keyword>
<evidence type="ECO:0000256" key="2">
    <source>
        <dbReference type="SAM" id="MobiDB-lite"/>
    </source>
</evidence>
<dbReference type="PANTHER" id="PTHR13561:SF20">
    <property type="entry name" value="DNA TOPOISOMERASE 2-BINDING PROTEIN 1"/>
    <property type="match status" value="1"/>
</dbReference>